<reference evidence="3" key="1">
    <citation type="submission" date="2017-10" db="EMBL/GenBank/DDBJ databases">
        <title>Rapid genome shrinkage in a self-fertile nematode reveals novel sperm competition proteins.</title>
        <authorList>
            <person name="Yin D."/>
            <person name="Schwarz E.M."/>
            <person name="Thomas C.G."/>
            <person name="Felde R.L."/>
            <person name="Korf I.F."/>
            <person name="Cutter A.D."/>
            <person name="Schartner C.M."/>
            <person name="Ralston E.J."/>
            <person name="Meyer B.J."/>
            <person name="Haag E.S."/>
        </authorList>
    </citation>
    <scope>NUCLEOTIDE SEQUENCE [LARGE SCALE GENOMIC DNA]</scope>
    <source>
        <strain evidence="3">JU1422</strain>
    </source>
</reference>
<protein>
    <recommendedName>
        <fullName evidence="1">Sdz-33 F-box domain-containing protein</fullName>
    </recommendedName>
</protein>
<dbReference type="PANTHER" id="PTHR21503:SF8">
    <property type="entry name" value="F-BOX ASSOCIATED DOMAIN-CONTAINING PROTEIN-RELATED"/>
    <property type="match status" value="1"/>
</dbReference>
<feature type="domain" description="Sdz-33 F-box" evidence="1">
    <location>
        <begin position="105"/>
        <end position="162"/>
    </location>
</feature>
<dbReference type="AlphaFoldDB" id="A0A2G5UYB1"/>
<evidence type="ECO:0000259" key="1">
    <source>
        <dbReference type="Pfam" id="PF07735"/>
    </source>
</evidence>
<dbReference type="Pfam" id="PF07735">
    <property type="entry name" value="FBA_2"/>
    <property type="match status" value="1"/>
</dbReference>
<proteinExistence type="predicted"/>
<accession>A0A2G5UYB1</accession>
<comment type="caution">
    <text evidence="2">The sequence shown here is derived from an EMBL/GenBank/DDBJ whole genome shotgun (WGS) entry which is preliminary data.</text>
</comment>
<gene>
    <name evidence="2" type="primary">Cnig_chr_II.g4839</name>
    <name evidence="2" type="ORF">B9Z55_004839</name>
</gene>
<dbReference type="PANTHER" id="PTHR21503">
    <property type="entry name" value="F-BOX-CONTAINING HYPOTHETICAL PROTEIN C.ELEGANS"/>
    <property type="match status" value="1"/>
</dbReference>
<dbReference type="OrthoDB" id="10415220at2759"/>
<evidence type="ECO:0000313" key="2">
    <source>
        <dbReference type="EMBL" id="PIC44488.1"/>
    </source>
</evidence>
<dbReference type="EMBL" id="PDUG01000002">
    <property type="protein sequence ID" value="PIC44488.1"/>
    <property type="molecule type" value="Genomic_DNA"/>
</dbReference>
<dbReference type="Proteomes" id="UP000230233">
    <property type="component" value="Chromosome II"/>
</dbReference>
<sequence>MNSDRFLEESSVDPAGETMEISRKLQLAFDVQECIMGLNLGNLESSEEMRILMRNAFNLKITNINLSRGNLDLDSLCYAMNTLQISTNVDIRGKFPSGFSHENALNFKSIYYEDANWVTLDMLKLIKTGESLQLQNTNLTSLELNQFLLYWLSCEDDVMRQIQLDSNAEIDEYILFAGITVEQTSDQNCYLM</sequence>
<name>A0A2G5UYB1_9PELO</name>
<keyword evidence="3" id="KW-1185">Reference proteome</keyword>
<organism evidence="2 3">
    <name type="scientific">Caenorhabditis nigoni</name>
    <dbReference type="NCBI Taxonomy" id="1611254"/>
    <lineage>
        <taxon>Eukaryota</taxon>
        <taxon>Metazoa</taxon>
        <taxon>Ecdysozoa</taxon>
        <taxon>Nematoda</taxon>
        <taxon>Chromadorea</taxon>
        <taxon>Rhabditida</taxon>
        <taxon>Rhabditina</taxon>
        <taxon>Rhabditomorpha</taxon>
        <taxon>Rhabditoidea</taxon>
        <taxon>Rhabditidae</taxon>
        <taxon>Peloderinae</taxon>
        <taxon>Caenorhabditis</taxon>
    </lineage>
</organism>
<evidence type="ECO:0000313" key="3">
    <source>
        <dbReference type="Proteomes" id="UP000230233"/>
    </source>
</evidence>
<dbReference type="InterPro" id="IPR012885">
    <property type="entry name" value="F-box_Sdz-33"/>
</dbReference>